<organism evidence="5 6">
    <name type="scientific">Candidatus Enterococcus wittei</name>
    <dbReference type="NCBI Taxonomy" id="1987383"/>
    <lineage>
        <taxon>Bacteria</taxon>
        <taxon>Bacillati</taxon>
        <taxon>Bacillota</taxon>
        <taxon>Bacilli</taxon>
        <taxon>Lactobacillales</taxon>
        <taxon>Enterococcaceae</taxon>
        <taxon>Enterococcus</taxon>
    </lineage>
</organism>
<evidence type="ECO:0000256" key="2">
    <source>
        <dbReference type="SAM" id="MobiDB-lite"/>
    </source>
</evidence>
<dbReference type="Gene3D" id="2.60.40.1240">
    <property type="match status" value="1"/>
</dbReference>
<dbReference type="InterPro" id="IPR029050">
    <property type="entry name" value="Immunoprotect_excell_Ig-like"/>
</dbReference>
<name>A0A2C9XQT0_9ENTE</name>
<dbReference type="InterPro" id="IPR031989">
    <property type="entry name" value="DUF5067"/>
</dbReference>
<keyword evidence="6" id="KW-1185">Reference proteome</keyword>
<reference evidence="5 6" key="1">
    <citation type="submission" date="2017-05" db="EMBL/GenBank/DDBJ databases">
        <title>The Genome Sequence of Enterococcus sp. 10A9_DIV0425.</title>
        <authorList>
            <consortium name="The Broad Institute Genomics Platform"/>
            <consortium name="The Broad Institute Genomic Center for Infectious Diseases"/>
            <person name="Earl A."/>
            <person name="Manson A."/>
            <person name="Schwartman J."/>
            <person name="Gilmore M."/>
            <person name="Abouelleil A."/>
            <person name="Cao P."/>
            <person name="Chapman S."/>
            <person name="Cusick C."/>
            <person name="Shea T."/>
            <person name="Young S."/>
            <person name="Neafsey D."/>
            <person name="Nusbaum C."/>
            <person name="Birren B."/>
        </authorList>
    </citation>
    <scope>NUCLEOTIDE SEQUENCE [LARGE SCALE GENOMIC DNA]</scope>
    <source>
        <strain evidence="5 6">10A9_DIV0425</strain>
    </source>
</reference>
<comment type="caution">
    <text evidence="5">The sequence shown here is derived from an EMBL/GenBank/DDBJ whole genome shotgun (WGS) entry which is preliminary data.</text>
</comment>
<feature type="signal peptide" evidence="3">
    <location>
        <begin position="1"/>
        <end position="18"/>
    </location>
</feature>
<feature type="compositionally biased region" description="Polar residues" evidence="2">
    <location>
        <begin position="44"/>
        <end position="58"/>
    </location>
</feature>
<feature type="chain" id="PRO_5039331756" description="DUF5067 domain-containing protein" evidence="3">
    <location>
        <begin position="19"/>
        <end position="201"/>
    </location>
</feature>
<keyword evidence="1 3" id="KW-0732">Signal</keyword>
<dbReference type="EMBL" id="NGMO01000001">
    <property type="protein sequence ID" value="OTP12511.1"/>
    <property type="molecule type" value="Genomic_DNA"/>
</dbReference>
<dbReference type="AlphaFoldDB" id="A0A2C9XQT0"/>
<gene>
    <name evidence="5" type="ORF">A5844_000744</name>
</gene>
<dbReference type="PROSITE" id="PS51257">
    <property type="entry name" value="PROKAR_LIPOPROTEIN"/>
    <property type="match status" value="1"/>
</dbReference>
<feature type="domain" description="DUF5067" evidence="4">
    <location>
        <begin position="54"/>
        <end position="184"/>
    </location>
</feature>
<dbReference type="Proteomes" id="UP000194933">
    <property type="component" value="Unassembled WGS sequence"/>
</dbReference>
<protein>
    <recommendedName>
        <fullName evidence="4">DUF5067 domain-containing protein</fullName>
    </recommendedName>
</protein>
<dbReference type="STRING" id="1987383.A5844_000744"/>
<evidence type="ECO:0000256" key="3">
    <source>
        <dbReference type="SAM" id="SignalP"/>
    </source>
</evidence>
<dbReference type="RefSeq" id="WP_086283931.1">
    <property type="nucleotide sequence ID" value="NZ_NGMO01000001.1"/>
</dbReference>
<sequence>MKKVVIGGVLLLSLLLGACGNTESSSGDSASSTKEKTAESSTAVQLETSTTNSQIETSTSEAASNVGFKDGVATLEDIDVKITKHAVIQPGEAGNEYGDSSVIAFWYDTTNKTGKEIDPTTAWMIVFKALQDNDPNMENELQIASLPDSQYLNTQTNNIKQGGTVSNAVAYTLTDTTTPVTLIANQGLMGEELGRQDYAIQ</sequence>
<evidence type="ECO:0000313" key="6">
    <source>
        <dbReference type="Proteomes" id="UP000194933"/>
    </source>
</evidence>
<proteinExistence type="predicted"/>
<accession>A0A2C9XQT0</accession>
<evidence type="ECO:0000313" key="5">
    <source>
        <dbReference type="EMBL" id="OTP12511.1"/>
    </source>
</evidence>
<dbReference type="Pfam" id="PF16729">
    <property type="entry name" value="DUF5067"/>
    <property type="match status" value="1"/>
</dbReference>
<feature type="region of interest" description="Disordered" evidence="2">
    <location>
        <begin position="21"/>
        <end position="58"/>
    </location>
</feature>
<evidence type="ECO:0000256" key="1">
    <source>
        <dbReference type="ARBA" id="ARBA00022729"/>
    </source>
</evidence>
<evidence type="ECO:0000259" key="4">
    <source>
        <dbReference type="Pfam" id="PF16729"/>
    </source>
</evidence>